<dbReference type="PROSITE" id="PS00716">
    <property type="entry name" value="SIGMA70_2"/>
    <property type="match status" value="1"/>
</dbReference>
<protein>
    <recommendedName>
        <fullName evidence="7">RNA polymerase sigma factor</fullName>
    </recommendedName>
</protein>
<comment type="caution">
    <text evidence="9">The sequence shown here is derived from an EMBL/GenBank/DDBJ whole genome shotgun (WGS) entry which is preliminary data.</text>
</comment>
<evidence type="ECO:0000313" key="9">
    <source>
        <dbReference type="EMBL" id="MCU6696172.1"/>
    </source>
</evidence>
<dbReference type="InterPro" id="IPR013324">
    <property type="entry name" value="RNA_pol_sigma_r3/r4-like"/>
</dbReference>
<dbReference type="Proteomes" id="UP001652461">
    <property type="component" value="Unassembled WGS sequence"/>
</dbReference>
<keyword evidence="2" id="KW-0749">Sporulation</keyword>
<organism evidence="9 10">
    <name type="scientific">Laedolimicola ammoniilytica</name>
    <dbReference type="NCBI Taxonomy" id="2981771"/>
    <lineage>
        <taxon>Bacteria</taxon>
        <taxon>Bacillati</taxon>
        <taxon>Bacillota</taxon>
        <taxon>Clostridia</taxon>
        <taxon>Lachnospirales</taxon>
        <taxon>Lachnospiraceae</taxon>
        <taxon>Laedolimicola</taxon>
    </lineage>
</organism>
<dbReference type="Gene3D" id="1.10.10.10">
    <property type="entry name" value="Winged helix-like DNA-binding domain superfamily/Winged helix DNA-binding domain"/>
    <property type="match status" value="1"/>
</dbReference>
<dbReference type="PIRSF" id="PIRSF000770">
    <property type="entry name" value="RNA_pol_sigma-SigE/K"/>
    <property type="match status" value="1"/>
</dbReference>
<evidence type="ECO:0000256" key="2">
    <source>
        <dbReference type="ARBA" id="ARBA00022969"/>
    </source>
</evidence>
<accession>A0ABT2RV82</accession>
<evidence type="ECO:0000259" key="8">
    <source>
        <dbReference type="PROSITE" id="PS50943"/>
    </source>
</evidence>
<keyword evidence="6 7" id="KW-0804">Transcription</keyword>
<name>A0ABT2RV82_9FIRM</name>
<keyword evidence="4 7" id="KW-0731">Sigma factor</keyword>
<dbReference type="PROSITE" id="PS50943">
    <property type="entry name" value="HTH_CROC1"/>
    <property type="match status" value="1"/>
</dbReference>
<reference evidence="9 10" key="1">
    <citation type="journal article" date="2021" name="ISME Commun">
        <title>Automated analysis of genomic sequences facilitates high-throughput and comprehensive description of bacteria.</title>
        <authorList>
            <person name="Hitch T.C.A."/>
        </authorList>
    </citation>
    <scope>NUCLEOTIDE SEQUENCE [LARGE SCALE GENOMIC DNA]</scope>
    <source>
        <strain evidence="9 10">Sanger_04</strain>
    </source>
</reference>
<evidence type="ECO:0000256" key="5">
    <source>
        <dbReference type="ARBA" id="ARBA00023125"/>
    </source>
</evidence>
<dbReference type="CDD" id="cd06171">
    <property type="entry name" value="Sigma70_r4"/>
    <property type="match status" value="1"/>
</dbReference>
<dbReference type="NCBIfam" id="TIGR02846">
    <property type="entry name" value="spore_sigmaK"/>
    <property type="match status" value="1"/>
</dbReference>
<evidence type="ECO:0000256" key="7">
    <source>
        <dbReference type="RuleBase" id="RU362124"/>
    </source>
</evidence>
<evidence type="ECO:0000256" key="4">
    <source>
        <dbReference type="ARBA" id="ARBA00023082"/>
    </source>
</evidence>
<gene>
    <name evidence="9" type="primary">sigK</name>
    <name evidence="9" type="ORF">OCV63_04590</name>
</gene>
<dbReference type="InterPro" id="IPR013325">
    <property type="entry name" value="RNA_pol_sigma_r2"/>
</dbReference>
<dbReference type="Pfam" id="PF04545">
    <property type="entry name" value="Sigma70_r4"/>
    <property type="match status" value="1"/>
</dbReference>
<comment type="similarity">
    <text evidence="1 7">Belongs to the sigma-70 factor family.</text>
</comment>
<dbReference type="InterPro" id="IPR050813">
    <property type="entry name" value="Sigma-70_Factor"/>
</dbReference>
<dbReference type="InterPro" id="IPR007630">
    <property type="entry name" value="RNA_pol_sigma70_r4"/>
</dbReference>
<dbReference type="Gene3D" id="1.20.120.1810">
    <property type="match status" value="1"/>
</dbReference>
<keyword evidence="3 7" id="KW-0805">Transcription regulation</keyword>
<comment type="function">
    <text evidence="7">Sigma factors are initiation factors that promote the attachment of RNA polymerase to specific initiation sites and are then released.</text>
</comment>
<sequence length="208" mass="24046">MKTFPQPLEAEEEQYYLQRLKEGDGQARDILVERNLRLVAHIVKKYQGTGEETEDLISIGTIGLIKAVTTFDSGKGSRLATYAARCVENELLMYFRSKKKTARETSYYDPIGTDKEGNEIHLLDIMESGERDAFSRVCLKEDSRKLYGLLSEILTERERTVLVMRYGLYHGKEYTQREIAAKLGISRSYISRIEKNALLKLREYFPQE</sequence>
<evidence type="ECO:0000313" key="10">
    <source>
        <dbReference type="Proteomes" id="UP001652461"/>
    </source>
</evidence>
<dbReference type="InterPro" id="IPR007627">
    <property type="entry name" value="RNA_pol_sigma70_r2"/>
</dbReference>
<dbReference type="SUPFAM" id="SSF88946">
    <property type="entry name" value="Sigma2 domain of RNA polymerase sigma factors"/>
    <property type="match status" value="1"/>
</dbReference>
<evidence type="ECO:0000256" key="6">
    <source>
        <dbReference type="ARBA" id="ARBA00023163"/>
    </source>
</evidence>
<dbReference type="InterPro" id="IPR036388">
    <property type="entry name" value="WH-like_DNA-bd_sf"/>
</dbReference>
<dbReference type="PROSITE" id="PS00715">
    <property type="entry name" value="SIGMA70_1"/>
    <property type="match status" value="1"/>
</dbReference>
<dbReference type="InterPro" id="IPR014209">
    <property type="entry name" value="RNA_pol_sigma-K"/>
</dbReference>
<evidence type="ECO:0000256" key="3">
    <source>
        <dbReference type="ARBA" id="ARBA00023015"/>
    </source>
</evidence>
<keyword evidence="5 7" id="KW-0238">DNA-binding</keyword>
<proteinExistence type="inferred from homology"/>
<dbReference type="RefSeq" id="WP_158362374.1">
    <property type="nucleotide sequence ID" value="NZ_JAOQKC010000004.1"/>
</dbReference>
<keyword evidence="10" id="KW-1185">Reference proteome</keyword>
<dbReference type="InterPro" id="IPR014284">
    <property type="entry name" value="RNA_pol_sigma-70_dom"/>
</dbReference>
<dbReference type="NCBIfam" id="TIGR02937">
    <property type="entry name" value="sigma70-ECF"/>
    <property type="match status" value="1"/>
</dbReference>
<dbReference type="Pfam" id="PF04542">
    <property type="entry name" value="Sigma70_r2"/>
    <property type="match status" value="1"/>
</dbReference>
<dbReference type="SUPFAM" id="SSF88659">
    <property type="entry name" value="Sigma3 and sigma4 domains of RNA polymerase sigma factors"/>
    <property type="match status" value="1"/>
</dbReference>
<evidence type="ECO:0000256" key="1">
    <source>
        <dbReference type="ARBA" id="ARBA00007788"/>
    </source>
</evidence>
<dbReference type="PANTHER" id="PTHR30376">
    <property type="entry name" value="SIGMA FACTOR RPOH HEAT SHOCK RELATED"/>
    <property type="match status" value="1"/>
</dbReference>
<feature type="domain" description="HTH cro/C1-type" evidence="8">
    <location>
        <begin position="174"/>
        <end position="196"/>
    </location>
</feature>
<dbReference type="InterPro" id="IPR001387">
    <property type="entry name" value="Cro/C1-type_HTH"/>
</dbReference>
<dbReference type="PRINTS" id="PR00046">
    <property type="entry name" value="SIGMA70FCT"/>
</dbReference>
<dbReference type="InterPro" id="IPR000943">
    <property type="entry name" value="RNA_pol_sigma70"/>
</dbReference>
<dbReference type="EMBL" id="JAOQKC010000004">
    <property type="protein sequence ID" value="MCU6696172.1"/>
    <property type="molecule type" value="Genomic_DNA"/>
</dbReference>
<dbReference type="PANTHER" id="PTHR30376:SF3">
    <property type="entry name" value="RNA POLYMERASE SIGMA FACTOR RPOH"/>
    <property type="match status" value="1"/>
</dbReference>
<dbReference type="NCBIfam" id="NF004471">
    <property type="entry name" value="PRK05803.1"/>
    <property type="match status" value="1"/>
</dbReference>